<keyword evidence="2" id="KW-1185">Reference proteome</keyword>
<sequence>MAPVSDRSPELSPDSPIEFSHRHLSAENLVIAGSPLNYLAEQERPSPRYFSDDGAPEKNELTISIGSMVCWNFGDWPGADTSLQSWAANELNQAATYPSPYAVRRGKFDPFVSALGAPIGNRDGDVEEGRSQKTLLRVSGIDSAGERARKQEMFQKTEEDLKQCLLKTVFPHVMLASVDTFKSEEETEVQTIQQLARKQDSVNFTTWTVGYAIPYHANLLFTRYRVGHGIVSLQAKEAKHSRLKEDLTLTNRSNKIDLTVDRALEVSSRHAKLKIQTWKYDSDSVVADILKNDSSEGKVCPKEILG</sequence>
<dbReference type="OrthoDB" id="5988820at2759"/>
<reference evidence="2" key="1">
    <citation type="journal article" date="2017" name="bioRxiv">
        <title>Comparative analysis of the genomes of Stylophora pistillata and Acropora digitifera provides evidence for extensive differences between species of corals.</title>
        <authorList>
            <person name="Voolstra C.R."/>
            <person name="Li Y."/>
            <person name="Liew Y.J."/>
            <person name="Baumgarten S."/>
            <person name="Zoccola D."/>
            <person name="Flot J.-F."/>
            <person name="Tambutte S."/>
            <person name="Allemand D."/>
            <person name="Aranda M."/>
        </authorList>
    </citation>
    <scope>NUCLEOTIDE SEQUENCE [LARGE SCALE GENOMIC DNA]</scope>
</reference>
<organism evidence="1 2">
    <name type="scientific">Stylophora pistillata</name>
    <name type="common">Smooth cauliflower coral</name>
    <dbReference type="NCBI Taxonomy" id="50429"/>
    <lineage>
        <taxon>Eukaryota</taxon>
        <taxon>Metazoa</taxon>
        <taxon>Cnidaria</taxon>
        <taxon>Anthozoa</taxon>
        <taxon>Hexacorallia</taxon>
        <taxon>Scleractinia</taxon>
        <taxon>Astrocoeniina</taxon>
        <taxon>Pocilloporidae</taxon>
        <taxon>Stylophora</taxon>
    </lineage>
</organism>
<evidence type="ECO:0000313" key="1">
    <source>
        <dbReference type="EMBL" id="PFX27363.1"/>
    </source>
</evidence>
<comment type="caution">
    <text evidence="1">The sequence shown here is derived from an EMBL/GenBank/DDBJ whole genome shotgun (WGS) entry which is preliminary data.</text>
</comment>
<gene>
    <name evidence="1" type="ORF">AWC38_SpisGene7938</name>
</gene>
<dbReference type="AlphaFoldDB" id="A0A2B4SE97"/>
<name>A0A2B4SE97_STYPI</name>
<proteinExistence type="predicted"/>
<evidence type="ECO:0000313" key="2">
    <source>
        <dbReference type="Proteomes" id="UP000225706"/>
    </source>
</evidence>
<dbReference type="EMBL" id="LSMT01000105">
    <property type="protein sequence ID" value="PFX27363.1"/>
    <property type="molecule type" value="Genomic_DNA"/>
</dbReference>
<accession>A0A2B4SE97</accession>
<dbReference type="Proteomes" id="UP000225706">
    <property type="component" value="Unassembled WGS sequence"/>
</dbReference>
<protein>
    <submittedName>
        <fullName evidence="1">Uncharacterized protein</fullName>
    </submittedName>
</protein>